<evidence type="ECO:0000256" key="1">
    <source>
        <dbReference type="ARBA" id="ARBA00023054"/>
    </source>
</evidence>
<evidence type="ECO:0000313" key="2">
    <source>
        <dbReference type="EMBL" id="KAG6416567.1"/>
    </source>
</evidence>
<organism evidence="2">
    <name type="scientific">Salvia splendens</name>
    <name type="common">Scarlet sage</name>
    <dbReference type="NCBI Taxonomy" id="180675"/>
    <lineage>
        <taxon>Eukaryota</taxon>
        <taxon>Viridiplantae</taxon>
        <taxon>Streptophyta</taxon>
        <taxon>Embryophyta</taxon>
        <taxon>Tracheophyta</taxon>
        <taxon>Spermatophyta</taxon>
        <taxon>Magnoliopsida</taxon>
        <taxon>eudicotyledons</taxon>
        <taxon>Gunneridae</taxon>
        <taxon>Pentapetalae</taxon>
        <taxon>asterids</taxon>
        <taxon>lamiids</taxon>
        <taxon>Lamiales</taxon>
        <taxon>Lamiaceae</taxon>
        <taxon>Nepetoideae</taxon>
        <taxon>Mentheae</taxon>
        <taxon>Salviinae</taxon>
        <taxon>Salvia</taxon>
        <taxon>Salvia subgen. Calosphace</taxon>
        <taxon>core Calosphace</taxon>
    </lineage>
</organism>
<evidence type="ECO:0000313" key="3">
    <source>
        <dbReference type="Proteomes" id="UP000298416"/>
    </source>
</evidence>
<accession>A0A8X8ZSI7</accession>
<dbReference type="AlphaFoldDB" id="A0A8X8ZSI7"/>
<dbReference type="PANTHER" id="PTHR31342:SF16">
    <property type="entry name" value="TALIN_MIDDLE DOMAIN-CONTAINING PROTEIN"/>
    <property type="match status" value="1"/>
</dbReference>
<dbReference type="PANTHER" id="PTHR31342">
    <property type="entry name" value="PROTEIN CHUP1, CHLOROPLASTIC"/>
    <property type="match status" value="1"/>
</dbReference>
<gene>
    <name evidence="2" type="ORF">SASPL_123999</name>
</gene>
<sequence>MSAGAFFGVALLLFYNKPSTFEKSGIETKKIPSIITSRNVNVMNAPTVSSPRGVAGSLGSLTEIRNKIGCFRDLLDFSPCAGSATLLELLVLTPPLHDIFQRYPKIKPASEFQGAGIHEALKVFCNTLQSLGDIWTTEKWMVQCRYDSSMKLQHSELAHFPAGNAFSKVLSASYFDNRSSYCGSPVTPTSVLQGAWSSPTCSDKGAYSPHDLMPARGGKLSPMDMKLLSFHMIPNAVTISQDPKNMVLINNLEKEQREHHDINKDDVVGEMEMIDVIQDSQNGGTKISSLVRRHGRNLIGVGNQTTPHMMAKVGGGTSNGGKQGMADALAEMTKRSAYFIQIEEDVKNYEGAIKELKTSIGFEDFPSKKLEAIRMSATLHLKLDAIVTTLRNWQIVAPAGKLLDKAEAYFNKIKVELDVLERTKDEELKRFQAQKINFDFGILIRIKEMMVDVSSSCMERALKEKNEANAKEIKEQNSGGKSVSSKILWRAFQFAFRVYTIAGGHDDRANKLTREVAHEIESHN</sequence>
<proteinExistence type="predicted"/>
<dbReference type="Proteomes" id="UP000298416">
    <property type="component" value="Unassembled WGS sequence"/>
</dbReference>
<reference evidence="2" key="2">
    <citation type="submission" date="2020-08" db="EMBL/GenBank/DDBJ databases">
        <title>Plant Genome Project.</title>
        <authorList>
            <person name="Zhang R.-G."/>
        </authorList>
    </citation>
    <scope>NUCLEOTIDE SEQUENCE</scope>
    <source>
        <strain evidence="2">Huo1</strain>
        <tissue evidence="2">Leaf</tissue>
    </source>
</reference>
<keyword evidence="1" id="KW-0175">Coiled coil</keyword>
<reference evidence="2" key="1">
    <citation type="submission" date="2018-01" db="EMBL/GenBank/DDBJ databases">
        <authorList>
            <person name="Mao J.F."/>
        </authorList>
    </citation>
    <scope>NUCLEOTIDE SEQUENCE</scope>
    <source>
        <strain evidence="2">Huo1</strain>
        <tissue evidence="2">Leaf</tissue>
    </source>
</reference>
<dbReference type="InterPro" id="IPR018247">
    <property type="entry name" value="EF_Hand_1_Ca_BS"/>
</dbReference>
<dbReference type="PROSITE" id="PS00018">
    <property type="entry name" value="EF_HAND_1"/>
    <property type="match status" value="1"/>
</dbReference>
<protein>
    <submittedName>
        <fullName evidence="2">Uncharacterized protein</fullName>
    </submittedName>
</protein>
<dbReference type="InterPro" id="IPR040265">
    <property type="entry name" value="CHUP1/IPGA1-like"/>
</dbReference>
<comment type="caution">
    <text evidence="2">The sequence shown here is derived from an EMBL/GenBank/DDBJ whole genome shotgun (WGS) entry which is preliminary data.</text>
</comment>
<keyword evidence="3" id="KW-1185">Reference proteome</keyword>
<dbReference type="EMBL" id="PNBA02000008">
    <property type="protein sequence ID" value="KAG6416567.1"/>
    <property type="molecule type" value="Genomic_DNA"/>
</dbReference>
<name>A0A8X8ZSI7_SALSN</name>